<comment type="caution">
    <text evidence="1">The sequence shown here is derived from an EMBL/GenBank/DDBJ whole genome shotgun (WGS) entry which is preliminary data.</text>
</comment>
<evidence type="ECO:0000313" key="2">
    <source>
        <dbReference type="Proteomes" id="UP000765509"/>
    </source>
</evidence>
<proteinExistence type="predicted"/>
<dbReference type="EMBL" id="AVOT02052394">
    <property type="protein sequence ID" value="MBW0547315.1"/>
    <property type="molecule type" value="Genomic_DNA"/>
</dbReference>
<keyword evidence="2" id="KW-1185">Reference proteome</keyword>
<sequence>MRTKLLRSSRLVLFPGVNFTKPYAPNASLMSLRLVLAHAICNNWALSSFERQGVVALSTCAAEYIALSDSTQHLVQAICQLTHLTKDFDKTTFCNHQAAVPVSIDILSRKQIGYLNCALFFVDNAIRKHEIKVTWVRTAEMQADKLTKHLSGLTLQQAVPFLWVDG</sequence>
<dbReference type="Proteomes" id="UP000765509">
    <property type="component" value="Unassembled WGS sequence"/>
</dbReference>
<dbReference type="OrthoDB" id="3344688at2759"/>
<gene>
    <name evidence="1" type="ORF">O181_087030</name>
</gene>
<organism evidence="1 2">
    <name type="scientific">Austropuccinia psidii MF-1</name>
    <dbReference type="NCBI Taxonomy" id="1389203"/>
    <lineage>
        <taxon>Eukaryota</taxon>
        <taxon>Fungi</taxon>
        <taxon>Dikarya</taxon>
        <taxon>Basidiomycota</taxon>
        <taxon>Pucciniomycotina</taxon>
        <taxon>Pucciniomycetes</taxon>
        <taxon>Pucciniales</taxon>
        <taxon>Sphaerophragmiaceae</taxon>
        <taxon>Austropuccinia</taxon>
    </lineage>
</organism>
<evidence type="ECO:0000313" key="1">
    <source>
        <dbReference type="EMBL" id="MBW0547315.1"/>
    </source>
</evidence>
<protein>
    <submittedName>
        <fullName evidence="1">Uncharacterized protein</fullName>
    </submittedName>
</protein>
<accession>A0A9Q3INY5</accession>
<reference evidence="1" key="1">
    <citation type="submission" date="2021-03" db="EMBL/GenBank/DDBJ databases">
        <title>Draft genome sequence of rust myrtle Austropuccinia psidii MF-1, a brazilian biotype.</title>
        <authorList>
            <person name="Quecine M.C."/>
            <person name="Pachon D.M.R."/>
            <person name="Bonatelli M.L."/>
            <person name="Correr F.H."/>
            <person name="Franceschini L.M."/>
            <person name="Leite T.F."/>
            <person name="Margarido G.R.A."/>
            <person name="Almeida C.A."/>
            <person name="Ferrarezi J.A."/>
            <person name="Labate C.A."/>
        </authorList>
    </citation>
    <scope>NUCLEOTIDE SEQUENCE</scope>
    <source>
        <strain evidence="1">MF-1</strain>
    </source>
</reference>
<dbReference type="AlphaFoldDB" id="A0A9Q3INY5"/>
<name>A0A9Q3INY5_9BASI</name>